<dbReference type="RefSeq" id="WP_091182963.1">
    <property type="nucleotide sequence ID" value="NZ_FOFA01000007.1"/>
</dbReference>
<evidence type="ECO:0000313" key="3">
    <source>
        <dbReference type="Proteomes" id="UP000198504"/>
    </source>
</evidence>
<dbReference type="EMBL" id="FOFA01000007">
    <property type="protein sequence ID" value="SEQ95813.1"/>
    <property type="molecule type" value="Genomic_DNA"/>
</dbReference>
<evidence type="ECO:0000313" key="2">
    <source>
        <dbReference type="EMBL" id="SEQ95813.1"/>
    </source>
</evidence>
<accession>A0A1H9KA88</accession>
<organism evidence="2 3">
    <name type="scientific">Microlunatus flavus</name>
    <dbReference type="NCBI Taxonomy" id="1036181"/>
    <lineage>
        <taxon>Bacteria</taxon>
        <taxon>Bacillati</taxon>
        <taxon>Actinomycetota</taxon>
        <taxon>Actinomycetes</taxon>
        <taxon>Propionibacteriales</taxon>
        <taxon>Propionibacteriaceae</taxon>
        <taxon>Microlunatus</taxon>
    </lineage>
</organism>
<reference evidence="3" key="1">
    <citation type="submission" date="2016-10" db="EMBL/GenBank/DDBJ databases">
        <authorList>
            <person name="Varghese N."/>
            <person name="Submissions S."/>
        </authorList>
    </citation>
    <scope>NUCLEOTIDE SEQUENCE [LARGE SCALE GENOMIC DNA]</scope>
    <source>
        <strain evidence="3">CGMCC 4.6856</strain>
    </source>
</reference>
<feature type="region of interest" description="Disordered" evidence="1">
    <location>
        <begin position="19"/>
        <end position="69"/>
    </location>
</feature>
<dbReference type="Proteomes" id="UP000198504">
    <property type="component" value="Unassembled WGS sequence"/>
</dbReference>
<proteinExistence type="predicted"/>
<sequence length="69" mass="6642">MTLVALLGLGGVGAGVVHDRQQGAEGGSTVAPTTGTGPRSGGFAEGQGRAAHHDHHRGDSGDTGAGAVR</sequence>
<name>A0A1H9KA88_9ACTN</name>
<evidence type="ECO:0000256" key="1">
    <source>
        <dbReference type="SAM" id="MobiDB-lite"/>
    </source>
</evidence>
<protein>
    <submittedName>
        <fullName evidence="2">Uncharacterized protein</fullName>
    </submittedName>
</protein>
<keyword evidence="3" id="KW-1185">Reference proteome</keyword>
<dbReference type="AlphaFoldDB" id="A0A1H9KA88"/>
<gene>
    <name evidence="2" type="ORF">SAMN05421756_107117</name>
</gene>
<dbReference type="STRING" id="1036181.SAMN05421756_107117"/>